<dbReference type="AlphaFoldDB" id="A0A3E0WCR7"/>
<protein>
    <recommendedName>
        <fullName evidence="1">DUF2090 domain-containing protein</fullName>
    </recommendedName>
</protein>
<evidence type="ECO:0000313" key="2">
    <source>
        <dbReference type="EMBL" id="RFA27832.1"/>
    </source>
</evidence>
<feature type="domain" description="DUF2090" evidence="1">
    <location>
        <begin position="10"/>
        <end position="296"/>
    </location>
</feature>
<dbReference type="Proteomes" id="UP000257080">
    <property type="component" value="Unassembled WGS sequence"/>
</dbReference>
<organism evidence="2 3">
    <name type="scientific">Subtercola boreus</name>
    <dbReference type="NCBI Taxonomy" id="120213"/>
    <lineage>
        <taxon>Bacteria</taxon>
        <taxon>Bacillati</taxon>
        <taxon>Actinomycetota</taxon>
        <taxon>Actinomycetes</taxon>
        <taxon>Micrococcales</taxon>
        <taxon>Microbacteriaceae</taxon>
        <taxon>Subtercola</taxon>
    </lineage>
</organism>
<dbReference type="InterPro" id="IPR013785">
    <property type="entry name" value="Aldolase_TIM"/>
</dbReference>
<name>A0A3E0WCR7_9MICO</name>
<dbReference type="Pfam" id="PF09863">
    <property type="entry name" value="DUF2090"/>
    <property type="match status" value="1"/>
</dbReference>
<dbReference type="RefSeq" id="WP_116418012.1">
    <property type="nucleotide sequence ID" value="NZ_NBXC01000013.1"/>
</dbReference>
<dbReference type="InterPro" id="IPR018659">
    <property type="entry name" value="DUF2090"/>
</dbReference>
<accession>A0A3E0WCR7</accession>
<dbReference type="Gene3D" id="3.20.20.70">
    <property type="entry name" value="Aldolase class I"/>
    <property type="match status" value="1"/>
</dbReference>
<dbReference type="OrthoDB" id="111160at2"/>
<evidence type="ECO:0000313" key="3">
    <source>
        <dbReference type="Proteomes" id="UP000257080"/>
    </source>
</evidence>
<sequence length="306" mass="33316">MAELESGRLLFILAADHRDSLERDLYRLTAPPTPDQAARIVADKLLIYRAVLDAAAELPAEVQPGILIDEQYGASAAELAASSGGAVDLTMPLEASGHPFFEFAYGDAWKAHAEFFATDHSKVLVRDNPGFAVHDREKQAATLAEVSAWAREVGRPLILELLVPATDADKAATGGDTDRYDSERRPGLTVEVMEYLQDAGVSPSFWKIEGLETTSAAESVARTAVRGGRDARCIVLGRHAPTQRLDRWLDIAAPVDGFAGFAIGRSIWWDALLDHLDGRATEGEARARIRDAYLGFAKDYLKASER</sequence>
<proteinExistence type="predicted"/>
<dbReference type="EMBL" id="NBXE01000018">
    <property type="protein sequence ID" value="RFA27832.1"/>
    <property type="molecule type" value="Genomic_DNA"/>
</dbReference>
<gene>
    <name evidence="2" type="ORF">B7R25_05745</name>
</gene>
<dbReference type="SUPFAM" id="SSF51569">
    <property type="entry name" value="Aldolase"/>
    <property type="match status" value="1"/>
</dbReference>
<comment type="caution">
    <text evidence="2">The sequence shown here is derived from an EMBL/GenBank/DDBJ whole genome shotgun (WGS) entry which is preliminary data.</text>
</comment>
<evidence type="ECO:0000259" key="1">
    <source>
        <dbReference type="Pfam" id="PF09863"/>
    </source>
</evidence>
<reference evidence="2 3" key="1">
    <citation type="submission" date="2017-04" db="EMBL/GenBank/DDBJ databases">
        <title>Comparative genome analysis of Subtercola boreus.</title>
        <authorList>
            <person name="Cho Y.-J."/>
            <person name="Cho A."/>
            <person name="Kim O.-S."/>
            <person name="Lee J.-I."/>
        </authorList>
    </citation>
    <scope>NUCLEOTIDE SEQUENCE [LARGE SCALE GENOMIC DNA]</scope>
    <source>
        <strain evidence="2 3">P28004</strain>
    </source>
</reference>